<evidence type="ECO:0000256" key="1">
    <source>
        <dbReference type="SAM" id="MobiDB-lite"/>
    </source>
</evidence>
<evidence type="ECO:0000313" key="2">
    <source>
        <dbReference type="EMBL" id="KAJ7652314.1"/>
    </source>
</evidence>
<keyword evidence="3" id="KW-1185">Reference proteome</keyword>
<evidence type="ECO:0000313" key="3">
    <source>
        <dbReference type="Proteomes" id="UP001221757"/>
    </source>
</evidence>
<gene>
    <name evidence="2" type="ORF">B0H17DRAFT_1147397</name>
</gene>
<protein>
    <submittedName>
        <fullName evidence="2">Uncharacterized protein</fullName>
    </submittedName>
</protein>
<dbReference type="AlphaFoldDB" id="A0AAD7CLU8"/>
<accession>A0AAD7CLU8</accession>
<name>A0AAD7CLU8_MYCRO</name>
<organism evidence="2 3">
    <name type="scientific">Mycena rosella</name>
    <name type="common">Pink bonnet</name>
    <name type="synonym">Agaricus rosellus</name>
    <dbReference type="NCBI Taxonomy" id="1033263"/>
    <lineage>
        <taxon>Eukaryota</taxon>
        <taxon>Fungi</taxon>
        <taxon>Dikarya</taxon>
        <taxon>Basidiomycota</taxon>
        <taxon>Agaricomycotina</taxon>
        <taxon>Agaricomycetes</taxon>
        <taxon>Agaricomycetidae</taxon>
        <taxon>Agaricales</taxon>
        <taxon>Marasmiineae</taxon>
        <taxon>Mycenaceae</taxon>
        <taxon>Mycena</taxon>
    </lineage>
</organism>
<sequence>MTAHDYDEEYIDPDFIALLANLDLQDRHDDLSCPPAAPTPPPHTLSPLPPPYTTLPNTFPTARGRTLYLYESPTRRGTTTEWSVAGAATQGVPSGHVRAVQPRSAKKKPRTKKAAYAVFCGRRCGVFCSWYLYPPPYTHLVPLTPALLRPETEALVAGVPNCIFHGYTTVALANAAFAYAQAWAWTRVTHRTVAFPIPGVPHPATSYNAANPLHGSETLDDLCKPNFPLRQLRLTFTRSLESQLNTLGHAAALQKYTDAVRRGDVEVVPHTYYARVDALDPFL</sequence>
<dbReference type="InterPro" id="IPR037056">
    <property type="entry name" value="RNase_H1_N_sf"/>
</dbReference>
<dbReference type="EMBL" id="JARKIE010000348">
    <property type="protein sequence ID" value="KAJ7652314.1"/>
    <property type="molecule type" value="Genomic_DNA"/>
</dbReference>
<feature type="compositionally biased region" description="Pro residues" evidence="1">
    <location>
        <begin position="35"/>
        <end position="50"/>
    </location>
</feature>
<comment type="caution">
    <text evidence="2">The sequence shown here is derived from an EMBL/GenBank/DDBJ whole genome shotgun (WGS) entry which is preliminary data.</text>
</comment>
<reference evidence="2" key="1">
    <citation type="submission" date="2023-03" db="EMBL/GenBank/DDBJ databases">
        <title>Massive genome expansion in bonnet fungi (Mycena s.s.) driven by repeated elements and novel gene families across ecological guilds.</title>
        <authorList>
            <consortium name="Lawrence Berkeley National Laboratory"/>
            <person name="Harder C.B."/>
            <person name="Miyauchi S."/>
            <person name="Viragh M."/>
            <person name="Kuo A."/>
            <person name="Thoen E."/>
            <person name="Andreopoulos B."/>
            <person name="Lu D."/>
            <person name="Skrede I."/>
            <person name="Drula E."/>
            <person name="Henrissat B."/>
            <person name="Morin E."/>
            <person name="Kohler A."/>
            <person name="Barry K."/>
            <person name="LaButti K."/>
            <person name="Morin E."/>
            <person name="Salamov A."/>
            <person name="Lipzen A."/>
            <person name="Mereny Z."/>
            <person name="Hegedus B."/>
            <person name="Baldrian P."/>
            <person name="Stursova M."/>
            <person name="Weitz H."/>
            <person name="Taylor A."/>
            <person name="Grigoriev I.V."/>
            <person name="Nagy L.G."/>
            <person name="Martin F."/>
            <person name="Kauserud H."/>
        </authorList>
    </citation>
    <scope>NUCLEOTIDE SEQUENCE</scope>
    <source>
        <strain evidence="2">CBHHK067</strain>
    </source>
</reference>
<dbReference type="Proteomes" id="UP001221757">
    <property type="component" value="Unassembled WGS sequence"/>
</dbReference>
<proteinExistence type="predicted"/>
<dbReference type="Gene3D" id="3.40.970.10">
    <property type="entry name" value="Ribonuclease H1, N-terminal domain"/>
    <property type="match status" value="1"/>
</dbReference>
<feature type="region of interest" description="Disordered" evidence="1">
    <location>
        <begin position="29"/>
        <end position="50"/>
    </location>
</feature>